<dbReference type="STRING" id="735517.SAMN05444272_0257"/>
<evidence type="ECO:0000313" key="6">
    <source>
        <dbReference type="EMBL" id="SHL30453.1"/>
    </source>
</evidence>
<organism evidence="6 7">
    <name type="scientific">Roseibium suaedae</name>
    <dbReference type="NCBI Taxonomy" id="735517"/>
    <lineage>
        <taxon>Bacteria</taxon>
        <taxon>Pseudomonadati</taxon>
        <taxon>Pseudomonadota</taxon>
        <taxon>Alphaproteobacteria</taxon>
        <taxon>Hyphomicrobiales</taxon>
        <taxon>Stappiaceae</taxon>
        <taxon>Roseibium</taxon>
    </lineage>
</organism>
<dbReference type="PROSITE" id="PS51077">
    <property type="entry name" value="HTH_ICLR"/>
    <property type="match status" value="1"/>
</dbReference>
<dbReference type="InterPro" id="IPR036390">
    <property type="entry name" value="WH_DNA-bd_sf"/>
</dbReference>
<dbReference type="SUPFAM" id="SSF46785">
    <property type="entry name" value="Winged helix' DNA-binding domain"/>
    <property type="match status" value="1"/>
</dbReference>
<evidence type="ECO:0000256" key="1">
    <source>
        <dbReference type="ARBA" id="ARBA00023015"/>
    </source>
</evidence>
<keyword evidence="7" id="KW-1185">Reference proteome</keyword>
<protein>
    <submittedName>
        <fullName evidence="6">Transcriptional regulator, IclR family</fullName>
    </submittedName>
</protein>
<dbReference type="Gene3D" id="3.30.450.40">
    <property type="match status" value="1"/>
</dbReference>
<evidence type="ECO:0000256" key="3">
    <source>
        <dbReference type="ARBA" id="ARBA00023163"/>
    </source>
</evidence>
<dbReference type="RefSeq" id="WP_073007790.1">
    <property type="nucleotide sequence ID" value="NZ_FRBW01000001.1"/>
</dbReference>
<proteinExistence type="predicted"/>
<dbReference type="SMART" id="SM00346">
    <property type="entry name" value="HTH_ICLR"/>
    <property type="match status" value="1"/>
</dbReference>
<evidence type="ECO:0000313" key="7">
    <source>
        <dbReference type="Proteomes" id="UP000186002"/>
    </source>
</evidence>
<dbReference type="SUPFAM" id="SSF55781">
    <property type="entry name" value="GAF domain-like"/>
    <property type="match status" value="1"/>
</dbReference>
<dbReference type="InterPro" id="IPR029016">
    <property type="entry name" value="GAF-like_dom_sf"/>
</dbReference>
<dbReference type="GO" id="GO:0045892">
    <property type="term" value="P:negative regulation of DNA-templated transcription"/>
    <property type="evidence" value="ECO:0007669"/>
    <property type="project" value="TreeGrafter"/>
</dbReference>
<evidence type="ECO:0000259" key="5">
    <source>
        <dbReference type="PROSITE" id="PS51078"/>
    </source>
</evidence>
<dbReference type="Pfam" id="PF09339">
    <property type="entry name" value="HTH_IclR"/>
    <property type="match status" value="1"/>
</dbReference>
<dbReference type="PANTHER" id="PTHR30136:SF34">
    <property type="entry name" value="TRANSCRIPTIONAL REGULATOR"/>
    <property type="match status" value="1"/>
</dbReference>
<dbReference type="InterPro" id="IPR014757">
    <property type="entry name" value="Tscrpt_reg_IclR_C"/>
</dbReference>
<dbReference type="Gene3D" id="1.10.10.10">
    <property type="entry name" value="Winged helix-like DNA-binding domain superfamily/Winged helix DNA-binding domain"/>
    <property type="match status" value="1"/>
</dbReference>
<evidence type="ECO:0000256" key="2">
    <source>
        <dbReference type="ARBA" id="ARBA00023125"/>
    </source>
</evidence>
<dbReference type="OrthoDB" id="9807558at2"/>
<reference evidence="6 7" key="1">
    <citation type="submission" date="2016-11" db="EMBL/GenBank/DDBJ databases">
        <authorList>
            <person name="Jaros S."/>
            <person name="Januszkiewicz K."/>
            <person name="Wedrychowicz H."/>
        </authorList>
    </citation>
    <scope>NUCLEOTIDE SEQUENCE [LARGE SCALE GENOMIC DNA]</scope>
    <source>
        <strain evidence="6 7">DSM 22153</strain>
    </source>
</reference>
<gene>
    <name evidence="6" type="ORF">SAMN05444272_0257</name>
</gene>
<feature type="domain" description="IclR-ED" evidence="5">
    <location>
        <begin position="73"/>
        <end position="257"/>
    </location>
</feature>
<dbReference type="Proteomes" id="UP000186002">
    <property type="component" value="Unassembled WGS sequence"/>
</dbReference>
<feature type="domain" description="HTH iclR-type" evidence="4">
    <location>
        <begin position="10"/>
        <end position="72"/>
    </location>
</feature>
<dbReference type="AlphaFoldDB" id="A0A1M6ZJD2"/>
<dbReference type="PROSITE" id="PS51078">
    <property type="entry name" value="ICLR_ED"/>
    <property type="match status" value="1"/>
</dbReference>
<dbReference type="EMBL" id="FRBW01000001">
    <property type="protein sequence ID" value="SHL30453.1"/>
    <property type="molecule type" value="Genomic_DNA"/>
</dbReference>
<accession>A0A1M6ZJD2</accession>
<dbReference type="PANTHER" id="PTHR30136">
    <property type="entry name" value="HELIX-TURN-HELIX TRANSCRIPTIONAL REGULATOR, ICLR FAMILY"/>
    <property type="match status" value="1"/>
</dbReference>
<evidence type="ECO:0000259" key="4">
    <source>
        <dbReference type="PROSITE" id="PS51077"/>
    </source>
</evidence>
<keyword evidence="3" id="KW-0804">Transcription</keyword>
<keyword evidence="2" id="KW-0238">DNA-binding</keyword>
<sequence length="267" mass="29718">MNAKQNTLFVSSLAKGLKILRAFDDQHTDLSLMDLVERTGLDKSATQRLANTLHVEGMLDKDPVTRRYRPSHAWLELAFAYYWADPIVGRTLPKLIELSQQLGETVNLAELSGDHIIYINRLPCKRTHFAATVVGRKLPALMTTSGRVMIATCPEEERKRIVETWSLRAFTPHTVLDREELGRAVEQAARDGYAIATSQMIIGELAIAAPIIGPDGRSIAAIQCSVSAHHYDEERLLKEILPALRDTANAISPTMRLPAIREFTPGL</sequence>
<keyword evidence="1" id="KW-0805">Transcription regulation</keyword>
<dbReference type="GO" id="GO:0003700">
    <property type="term" value="F:DNA-binding transcription factor activity"/>
    <property type="evidence" value="ECO:0007669"/>
    <property type="project" value="TreeGrafter"/>
</dbReference>
<dbReference type="Pfam" id="PF01614">
    <property type="entry name" value="IclR_C"/>
    <property type="match status" value="1"/>
</dbReference>
<dbReference type="InterPro" id="IPR036388">
    <property type="entry name" value="WH-like_DNA-bd_sf"/>
</dbReference>
<dbReference type="InterPro" id="IPR005471">
    <property type="entry name" value="Tscrpt_reg_IclR_N"/>
</dbReference>
<dbReference type="GO" id="GO:0003677">
    <property type="term" value="F:DNA binding"/>
    <property type="evidence" value="ECO:0007669"/>
    <property type="project" value="UniProtKB-KW"/>
</dbReference>
<dbReference type="InterPro" id="IPR050707">
    <property type="entry name" value="HTH_MetabolicPath_Reg"/>
</dbReference>
<name>A0A1M6ZJD2_9HYPH</name>